<accession>A0ACB9JY67</accession>
<name>A0ACB9JY67_9ASTR</name>
<reference evidence="2" key="1">
    <citation type="journal article" date="2022" name="Mol. Ecol. Resour.">
        <title>The genomes of chicory, endive, great burdock and yacon provide insights into Asteraceae palaeo-polyploidization history and plant inulin production.</title>
        <authorList>
            <person name="Fan W."/>
            <person name="Wang S."/>
            <person name="Wang H."/>
            <person name="Wang A."/>
            <person name="Jiang F."/>
            <person name="Liu H."/>
            <person name="Zhao H."/>
            <person name="Xu D."/>
            <person name="Zhang Y."/>
        </authorList>
    </citation>
    <scope>NUCLEOTIDE SEQUENCE [LARGE SCALE GENOMIC DNA]</scope>
    <source>
        <strain evidence="2">cv. Yunnan</strain>
    </source>
</reference>
<comment type="caution">
    <text evidence="1">The sequence shown here is derived from an EMBL/GenBank/DDBJ whole genome shotgun (WGS) entry which is preliminary data.</text>
</comment>
<protein>
    <submittedName>
        <fullName evidence="1">Uncharacterized protein</fullName>
    </submittedName>
</protein>
<reference evidence="1 2" key="2">
    <citation type="journal article" date="2022" name="Mol. Ecol. Resour.">
        <title>The genomes of chicory, endive, great burdock and yacon provide insights into Asteraceae paleo-polyploidization history and plant inulin production.</title>
        <authorList>
            <person name="Fan W."/>
            <person name="Wang S."/>
            <person name="Wang H."/>
            <person name="Wang A."/>
            <person name="Jiang F."/>
            <person name="Liu H."/>
            <person name="Zhao H."/>
            <person name="Xu D."/>
            <person name="Zhang Y."/>
        </authorList>
    </citation>
    <scope>NUCLEOTIDE SEQUENCE [LARGE SCALE GENOMIC DNA]</scope>
    <source>
        <strain evidence="2">cv. Yunnan</strain>
        <tissue evidence="1">Leaves</tissue>
    </source>
</reference>
<dbReference type="EMBL" id="CM042019">
    <property type="protein sequence ID" value="KAI3824968.1"/>
    <property type="molecule type" value="Genomic_DNA"/>
</dbReference>
<sequence>MLRSLGVLVIATPYASGFDHFFIADELQFKYDKCARSSIFWHWTFSRICHPSFDCMVVTLFSHVLLPMAQSIGPILSQIASSPTARFGIREGLCYNPYFLGGAIAMPKILNDGVVEYEDGTRNRGLGLMIALILVDLIVYEFCGKFPF</sequence>
<organism evidence="1 2">
    <name type="scientific">Smallanthus sonchifolius</name>
    <dbReference type="NCBI Taxonomy" id="185202"/>
    <lineage>
        <taxon>Eukaryota</taxon>
        <taxon>Viridiplantae</taxon>
        <taxon>Streptophyta</taxon>
        <taxon>Embryophyta</taxon>
        <taxon>Tracheophyta</taxon>
        <taxon>Spermatophyta</taxon>
        <taxon>Magnoliopsida</taxon>
        <taxon>eudicotyledons</taxon>
        <taxon>Gunneridae</taxon>
        <taxon>Pentapetalae</taxon>
        <taxon>asterids</taxon>
        <taxon>campanulids</taxon>
        <taxon>Asterales</taxon>
        <taxon>Asteraceae</taxon>
        <taxon>Asteroideae</taxon>
        <taxon>Heliantheae alliance</taxon>
        <taxon>Millerieae</taxon>
        <taxon>Smallanthus</taxon>
    </lineage>
</organism>
<keyword evidence="2" id="KW-1185">Reference proteome</keyword>
<gene>
    <name evidence="1" type="ORF">L1987_06441</name>
</gene>
<evidence type="ECO:0000313" key="1">
    <source>
        <dbReference type="EMBL" id="KAI3824968.1"/>
    </source>
</evidence>
<proteinExistence type="predicted"/>
<dbReference type="Proteomes" id="UP001056120">
    <property type="component" value="Linkage Group LG02"/>
</dbReference>
<evidence type="ECO:0000313" key="2">
    <source>
        <dbReference type="Proteomes" id="UP001056120"/>
    </source>
</evidence>